<feature type="domain" description="Reverse transcriptase" evidence="1">
    <location>
        <begin position="1"/>
        <end position="328"/>
    </location>
</feature>
<dbReference type="InterPro" id="IPR000477">
    <property type="entry name" value="RT_dom"/>
</dbReference>
<dbReference type="InterPro" id="IPR043502">
    <property type="entry name" value="DNA/RNA_pol_sf"/>
</dbReference>
<dbReference type="AlphaFoldDB" id="A0AAW2SUV4"/>
<dbReference type="PROSITE" id="PS50878">
    <property type="entry name" value="RT_POL"/>
    <property type="match status" value="1"/>
</dbReference>
<comment type="caution">
    <text evidence="2">The sequence shown here is derived from an EMBL/GenBank/DDBJ whole genome shotgun (WGS) entry which is preliminary data.</text>
</comment>
<reference evidence="2" key="1">
    <citation type="submission" date="2020-06" db="EMBL/GenBank/DDBJ databases">
        <authorList>
            <person name="Li T."/>
            <person name="Hu X."/>
            <person name="Zhang T."/>
            <person name="Song X."/>
            <person name="Zhang H."/>
            <person name="Dai N."/>
            <person name="Sheng W."/>
            <person name="Hou X."/>
            <person name="Wei L."/>
        </authorList>
    </citation>
    <scope>NUCLEOTIDE SEQUENCE</scope>
    <source>
        <strain evidence="2">KEN8</strain>
        <tissue evidence="2">Leaf</tissue>
    </source>
</reference>
<gene>
    <name evidence="2" type="ORF">Scaly_0086400</name>
</gene>
<dbReference type="Pfam" id="PF00078">
    <property type="entry name" value="RVT_1"/>
    <property type="match status" value="1"/>
</dbReference>
<evidence type="ECO:0000313" key="2">
    <source>
        <dbReference type="EMBL" id="KAL0396380.1"/>
    </source>
</evidence>
<dbReference type="PANTHER" id="PTHR33116">
    <property type="entry name" value="REVERSE TRANSCRIPTASE ZINC-BINDING DOMAIN-CONTAINING PROTEIN-RELATED-RELATED"/>
    <property type="match status" value="1"/>
</dbReference>
<proteinExistence type="predicted"/>
<dbReference type="SUPFAM" id="SSF56672">
    <property type="entry name" value="DNA/RNA polymerases"/>
    <property type="match status" value="1"/>
</dbReference>
<sequence>MFVNDRWFGRWRNVSYVSLTPRTSNHSPLVIRGDTQTRQVTNETQGRPFHEKLAATFLESAQQQKAKMQWMKGGDQCSRVFFCKIAARRASKLVFQIMDDEGTTHTEPTEVISEFTGFYQQVLGGKKTDRFLDLRFLRPWARYIITKEGFQYSPHASYCFGGECYSVCPYSKAPSKEKVDLRKAYDTLEWGFLLVVLRLFGFPDPFVQWIEECITTPAFSFCINGAAQSFFRGARGLRQGDPMSPYLFVLVIEVLRVLLQQLIDQDLGFSFHWRCRESGLFQLCFADDLLLFYKADVSSVSIFKRGLESFASISGLYANPTKSHLIIS</sequence>
<dbReference type="EMBL" id="JACGWM010000001">
    <property type="protein sequence ID" value="KAL0396380.1"/>
    <property type="molecule type" value="Genomic_DNA"/>
</dbReference>
<name>A0AAW2SUV4_9LAMI</name>
<reference evidence="2" key="2">
    <citation type="journal article" date="2024" name="Plant">
        <title>Genomic evolution and insights into agronomic trait innovations of Sesamum species.</title>
        <authorList>
            <person name="Miao H."/>
            <person name="Wang L."/>
            <person name="Qu L."/>
            <person name="Liu H."/>
            <person name="Sun Y."/>
            <person name="Le M."/>
            <person name="Wang Q."/>
            <person name="Wei S."/>
            <person name="Zheng Y."/>
            <person name="Lin W."/>
            <person name="Duan Y."/>
            <person name="Cao H."/>
            <person name="Xiong S."/>
            <person name="Wang X."/>
            <person name="Wei L."/>
            <person name="Li C."/>
            <person name="Ma Q."/>
            <person name="Ju M."/>
            <person name="Zhao R."/>
            <person name="Li G."/>
            <person name="Mu C."/>
            <person name="Tian Q."/>
            <person name="Mei H."/>
            <person name="Zhang T."/>
            <person name="Gao T."/>
            <person name="Zhang H."/>
        </authorList>
    </citation>
    <scope>NUCLEOTIDE SEQUENCE</scope>
    <source>
        <strain evidence="2">KEN8</strain>
    </source>
</reference>
<dbReference type="PANTHER" id="PTHR33116:SF80">
    <property type="entry name" value="REVERSE TRANSCRIPTASE ZINC-BINDING DOMAIN-CONTAINING PROTEIN"/>
    <property type="match status" value="1"/>
</dbReference>
<evidence type="ECO:0000259" key="1">
    <source>
        <dbReference type="PROSITE" id="PS50878"/>
    </source>
</evidence>
<accession>A0AAW2SUV4</accession>
<protein>
    <submittedName>
        <fullName evidence="2">Retrovirus-related Pol polyprotein from type-2 retrotransposable element R2DM</fullName>
    </submittedName>
</protein>
<organism evidence="2">
    <name type="scientific">Sesamum calycinum</name>
    <dbReference type="NCBI Taxonomy" id="2727403"/>
    <lineage>
        <taxon>Eukaryota</taxon>
        <taxon>Viridiplantae</taxon>
        <taxon>Streptophyta</taxon>
        <taxon>Embryophyta</taxon>
        <taxon>Tracheophyta</taxon>
        <taxon>Spermatophyta</taxon>
        <taxon>Magnoliopsida</taxon>
        <taxon>eudicotyledons</taxon>
        <taxon>Gunneridae</taxon>
        <taxon>Pentapetalae</taxon>
        <taxon>asterids</taxon>
        <taxon>lamiids</taxon>
        <taxon>Lamiales</taxon>
        <taxon>Pedaliaceae</taxon>
        <taxon>Sesamum</taxon>
    </lineage>
</organism>